<organism evidence="1">
    <name type="scientific">Amphora coffeiformis</name>
    <dbReference type="NCBI Taxonomy" id="265554"/>
    <lineage>
        <taxon>Eukaryota</taxon>
        <taxon>Sar</taxon>
        <taxon>Stramenopiles</taxon>
        <taxon>Ochrophyta</taxon>
        <taxon>Bacillariophyta</taxon>
        <taxon>Bacillariophyceae</taxon>
        <taxon>Bacillariophycidae</taxon>
        <taxon>Thalassiophysales</taxon>
        <taxon>Catenulaceae</taxon>
        <taxon>Amphora</taxon>
    </lineage>
</organism>
<proteinExistence type="predicted"/>
<sequence>MENGGAQFESMDFCPVENSSVHVNTSWTTTNVRSKKRCMDDMWEDAPLVKEARLHMGDRREIVVEQSYEEQMQILQQLQGGWNQVVSGCPDHPGAAWYQGCLASMDAIIAQRSQRARVSGADLDKWFGSFAKLNREQQIAFRHLASESYLRRSPIADEAIQSVLHLGEMRI</sequence>
<dbReference type="AlphaFoldDB" id="A0A7S3PCT9"/>
<dbReference type="EMBL" id="HBIM01023356">
    <property type="protein sequence ID" value="CAE0420550.1"/>
    <property type="molecule type" value="Transcribed_RNA"/>
</dbReference>
<name>A0A7S3PCT9_9STRA</name>
<reference evidence="1" key="1">
    <citation type="submission" date="2021-01" db="EMBL/GenBank/DDBJ databases">
        <authorList>
            <person name="Corre E."/>
            <person name="Pelletier E."/>
            <person name="Niang G."/>
            <person name="Scheremetjew M."/>
            <person name="Finn R."/>
            <person name="Kale V."/>
            <person name="Holt S."/>
            <person name="Cochrane G."/>
            <person name="Meng A."/>
            <person name="Brown T."/>
            <person name="Cohen L."/>
        </authorList>
    </citation>
    <scope>NUCLEOTIDE SEQUENCE</scope>
    <source>
        <strain evidence="1">CCMP127</strain>
    </source>
</reference>
<gene>
    <name evidence="1" type="ORF">ACOF00016_LOCUS17285</name>
</gene>
<accession>A0A7S3PCT9</accession>
<evidence type="ECO:0000313" key="1">
    <source>
        <dbReference type="EMBL" id="CAE0420550.1"/>
    </source>
</evidence>
<protein>
    <submittedName>
        <fullName evidence="1">Uncharacterized protein</fullName>
    </submittedName>
</protein>